<protein>
    <submittedName>
        <fullName evidence="3">Site-specific integrase</fullName>
    </submittedName>
</protein>
<dbReference type="RefSeq" id="WP_083078977.1">
    <property type="nucleotide sequence ID" value="NZ_CP053562.1"/>
</dbReference>
<feature type="coiled-coil region" evidence="2">
    <location>
        <begin position="194"/>
        <end position="221"/>
    </location>
</feature>
<keyword evidence="4" id="KW-1185">Reference proteome</keyword>
<evidence type="ECO:0000313" key="3">
    <source>
        <dbReference type="EMBL" id="QPZ92052.1"/>
    </source>
</evidence>
<dbReference type="EMBL" id="CP053562">
    <property type="protein sequence ID" value="QPZ92052.1"/>
    <property type="molecule type" value="Genomic_DNA"/>
</dbReference>
<name>A0ABX6YW03_9RHOB</name>
<evidence type="ECO:0000256" key="2">
    <source>
        <dbReference type="SAM" id="Coils"/>
    </source>
</evidence>
<sequence length="754" mass="85170">MMQETTITPANDTRDLERALWLSKLTPASRNATIASLRTLTGVIGRDGRLSVNELEDILLNSSEEVRAELGDRAAQLLSDARRALRVWSDEPTRWFASNLRGRIPTLRDAQEAAGLTMTPDEAKRASSAMEALASAEQCATDDIAATEATISAIFKRLSPEEVGCTKKKTFENKRSLCLRAVRLVDCSRKKARKNDLANMSEAAKRALTAVEERLKEHETSALAIVRRFVLFADHFGADLENLDPDLPLSFYEAERSNFSNSHEEKLRRFVRVWNEAACVTGLVTELPPPRLPVLRQASVAWDDVPECIRVPLDRILEKAVSARLECAWEDLVSESMDDEYAEFGIFDDAGTDAEQEDAAIVIEPGTRKNWRDAAKRAWHAAEEDHRITSKPESLEDLFDVSVAKAMVVGARKARRARMEVRGEIWNAKEKGRYEHSLVETLCAIARHIGIDERRLSALEEFKVSIDPMVVATKLKKDGTKTRVYTSRRIGKRHKVKLARFSEESRLRRYFEAPGELWKMACKGLQKGRRPSKQHIALARNALFLRISQYTGPLRRTSLVGLRHEGDDPHLILPAGSGTGTLMIPAIETKTLSELHIQIDPETVKMIKYYIAHFLPEVRRLAGACGGNPHLFPGYPTKNDEASKYAPGMGHMCKEKANNTFRNQLWRHFRIDLNLHVMRHLAGKIILDQDPSAMELVRILLDHRRLETTQSYYAEVNAIIAQHRYLHLLEKSQRSVLAKVNFKLVEDPACRNTG</sequence>
<reference evidence="3 4" key="1">
    <citation type="submission" date="2020-05" db="EMBL/GenBank/DDBJ databases">
        <title>Thioclava electrotropha strain Elox9 finished genome.</title>
        <authorList>
            <person name="Rowe A.R."/>
            <person name="Wilbanks E.G."/>
        </authorList>
    </citation>
    <scope>NUCLEOTIDE SEQUENCE [LARGE SCALE GENOMIC DNA]</scope>
    <source>
        <strain evidence="3 4">Elox9</strain>
    </source>
</reference>
<organism evidence="3 4">
    <name type="scientific">Thioclava electrotropha</name>
    <dbReference type="NCBI Taxonomy" id="1549850"/>
    <lineage>
        <taxon>Bacteria</taxon>
        <taxon>Pseudomonadati</taxon>
        <taxon>Pseudomonadota</taxon>
        <taxon>Alphaproteobacteria</taxon>
        <taxon>Rhodobacterales</taxon>
        <taxon>Paracoccaceae</taxon>
        <taxon>Thioclava</taxon>
    </lineage>
</organism>
<dbReference type="InterPro" id="IPR013762">
    <property type="entry name" value="Integrase-like_cat_sf"/>
</dbReference>
<dbReference type="InterPro" id="IPR011010">
    <property type="entry name" value="DNA_brk_join_enz"/>
</dbReference>
<evidence type="ECO:0000313" key="4">
    <source>
        <dbReference type="Proteomes" id="UP000192422"/>
    </source>
</evidence>
<keyword evidence="1" id="KW-0233">DNA recombination</keyword>
<accession>A0ABX6YW03</accession>
<dbReference type="SUPFAM" id="SSF56349">
    <property type="entry name" value="DNA breaking-rejoining enzymes"/>
    <property type="match status" value="1"/>
</dbReference>
<evidence type="ECO:0000256" key="1">
    <source>
        <dbReference type="ARBA" id="ARBA00023172"/>
    </source>
</evidence>
<keyword evidence="2" id="KW-0175">Coiled coil</keyword>
<dbReference type="Proteomes" id="UP000192422">
    <property type="component" value="Chromosome"/>
</dbReference>
<gene>
    <name evidence="3" type="ORF">AKL02_014935</name>
</gene>
<dbReference type="Gene3D" id="1.10.443.10">
    <property type="entry name" value="Intergrase catalytic core"/>
    <property type="match status" value="1"/>
</dbReference>
<proteinExistence type="predicted"/>